<feature type="region of interest" description="Disordered" evidence="1">
    <location>
        <begin position="71"/>
        <end position="94"/>
    </location>
</feature>
<gene>
    <name evidence="2" type="ORF">Pfra01_001831600</name>
</gene>
<accession>A0A9W6XYY9</accession>
<evidence type="ECO:0000313" key="3">
    <source>
        <dbReference type="Proteomes" id="UP001165121"/>
    </source>
</evidence>
<protein>
    <submittedName>
        <fullName evidence="2">Unnamed protein product</fullName>
    </submittedName>
</protein>
<comment type="caution">
    <text evidence="2">The sequence shown here is derived from an EMBL/GenBank/DDBJ whole genome shotgun (WGS) entry which is preliminary data.</text>
</comment>
<dbReference type="Proteomes" id="UP001165121">
    <property type="component" value="Unassembled WGS sequence"/>
</dbReference>
<keyword evidence="3" id="KW-1185">Reference proteome</keyword>
<sequence length="128" mass="13467">MNSTLDYLFGIVTFCSHVARGAGGAGAPELLADERRALRHARGESQPARCSALAHVGVHGQQREQLQDYAQPDQGVPARVEPAAAGRDSGGDADDAVARAVAGRRLEIARTGVCEGHLHQRLLRAPPG</sequence>
<dbReference type="EMBL" id="BSXT01002261">
    <property type="protein sequence ID" value="GMF47964.1"/>
    <property type="molecule type" value="Genomic_DNA"/>
</dbReference>
<organism evidence="2 3">
    <name type="scientific">Phytophthora fragariaefolia</name>
    <dbReference type="NCBI Taxonomy" id="1490495"/>
    <lineage>
        <taxon>Eukaryota</taxon>
        <taxon>Sar</taxon>
        <taxon>Stramenopiles</taxon>
        <taxon>Oomycota</taxon>
        <taxon>Peronosporomycetes</taxon>
        <taxon>Peronosporales</taxon>
        <taxon>Peronosporaceae</taxon>
        <taxon>Phytophthora</taxon>
    </lineage>
</organism>
<dbReference type="AlphaFoldDB" id="A0A9W6XYY9"/>
<evidence type="ECO:0000313" key="2">
    <source>
        <dbReference type="EMBL" id="GMF47964.1"/>
    </source>
</evidence>
<evidence type="ECO:0000256" key="1">
    <source>
        <dbReference type="SAM" id="MobiDB-lite"/>
    </source>
</evidence>
<reference evidence="2" key="1">
    <citation type="submission" date="2023-04" db="EMBL/GenBank/DDBJ databases">
        <title>Phytophthora fragariaefolia NBRC 109709.</title>
        <authorList>
            <person name="Ichikawa N."/>
            <person name="Sato H."/>
            <person name="Tonouchi N."/>
        </authorList>
    </citation>
    <scope>NUCLEOTIDE SEQUENCE</scope>
    <source>
        <strain evidence="2">NBRC 109709</strain>
    </source>
</reference>
<proteinExistence type="predicted"/>
<name>A0A9W6XYY9_9STRA</name>